<accession>A0A0H1BPH4</accession>
<protein>
    <submittedName>
        <fullName evidence="1">Uncharacterized protein</fullName>
    </submittedName>
</protein>
<comment type="caution">
    <text evidence="1">The sequence shown here is derived from an EMBL/GenBank/DDBJ whole genome shotgun (WGS) entry which is preliminary data.</text>
</comment>
<dbReference type="AlphaFoldDB" id="A0A0H1BPH4"/>
<dbReference type="OrthoDB" id="4190987at2759"/>
<gene>
    <name evidence="1" type="ORF">EMPG_11795</name>
</gene>
<dbReference type="EMBL" id="LDEV01000425">
    <property type="protein sequence ID" value="KLJ13260.1"/>
    <property type="molecule type" value="Genomic_DNA"/>
</dbReference>
<keyword evidence="2" id="KW-1185">Reference proteome</keyword>
<dbReference type="Proteomes" id="UP000053573">
    <property type="component" value="Unassembled WGS sequence"/>
</dbReference>
<evidence type="ECO:0000313" key="1">
    <source>
        <dbReference type="EMBL" id="KLJ13260.1"/>
    </source>
</evidence>
<sequence>NALISLKLIIEIENTLISIRNISSVREISVKETLVRDFSETENLLINSKITDLSILKNLIYTKTFSE</sequence>
<name>A0A0H1BPH4_9EURO</name>
<reference evidence="2" key="1">
    <citation type="journal article" date="2015" name="PLoS Genet.">
        <title>The dynamic genome and transcriptome of the human fungal pathogen Blastomyces and close relative Emmonsia.</title>
        <authorList>
            <person name="Munoz J.F."/>
            <person name="Gauthier G.M."/>
            <person name="Desjardins C.A."/>
            <person name="Gallo J.E."/>
            <person name="Holder J."/>
            <person name="Sullivan T.D."/>
            <person name="Marty A.J."/>
            <person name="Carmen J.C."/>
            <person name="Chen Z."/>
            <person name="Ding L."/>
            <person name="Gujja S."/>
            <person name="Magrini V."/>
            <person name="Misas E."/>
            <person name="Mitreva M."/>
            <person name="Priest M."/>
            <person name="Saif S."/>
            <person name="Whiston E.A."/>
            <person name="Young S."/>
            <person name="Zeng Q."/>
            <person name="Goldman W.E."/>
            <person name="Mardis E.R."/>
            <person name="Taylor J.W."/>
            <person name="McEwen J.G."/>
            <person name="Clay O.K."/>
            <person name="Klein B.S."/>
            <person name="Cuomo C.A."/>
        </authorList>
    </citation>
    <scope>NUCLEOTIDE SEQUENCE [LARGE SCALE GENOMIC DNA]</scope>
    <source>
        <strain evidence="2">UAMH 139</strain>
    </source>
</reference>
<proteinExistence type="predicted"/>
<feature type="non-terminal residue" evidence="1">
    <location>
        <position position="1"/>
    </location>
</feature>
<evidence type="ECO:0000313" key="2">
    <source>
        <dbReference type="Proteomes" id="UP000053573"/>
    </source>
</evidence>
<organism evidence="1 2">
    <name type="scientific">Blastomyces silverae</name>
    <dbReference type="NCBI Taxonomy" id="2060906"/>
    <lineage>
        <taxon>Eukaryota</taxon>
        <taxon>Fungi</taxon>
        <taxon>Dikarya</taxon>
        <taxon>Ascomycota</taxon>
        <taxon>Pezizomycotina</taxon>
        <taxon>Eurotiomycetes</taxon>
        <taxon>Eurotiomycetidae</taxon>
        <taxon>Onygenales</taxon>
        <taxon>Ajellomycetaceae</taxon>
        <taxon>Blastomyces</taxon>
    </lineage>
</organism>